<evidence type="ECO:0000256" key="4">
    <source>
        <dbReference type="ARBA" id="ARBA00022605"/>
    </source>
</evidence>
<dbReference type="Gene3D" id="3.65.10.10">
    <property type="entry name" value="Enolpyruvate transferase domain"/>
    <property type="match status" value="2"/>
</dbReference>
<feature type="region of interest" description="Disordered" evidence="9">
    <location>
        <begin position="1"/>
        <end position="26"/>
    </location>
</feature>
<dbReference type="RefSeq" id="WP_010438017.1">
    <property type="nucleotide sequence ID" value="NZ_AEYW01000003.1"/>
</dbReference>
<feature type="binding site" evidence="8">
    <location>
        <position position="129"/>
    </location>
    <ligand>
        <name>phosphoenolpyruvate</name>
        <dbReference type="ChEBI" id="CHEBI:58702"/>
    </ligand>
</feature>
<reference evidence="11 12" key="1">
    <citation type="submission" date="2018-10" db="EMBL/GenBank/DDBJ databases">
        <title>Genomic Encyclopedia of Archaeal and Bacterial Type Strains, Phase II (KMG-II): from individual species to whole genera.</title>
        <authorList>
            <person name="Goeker M."/>
        </authorList>
    </citation>
    <scope>NUCLEOTIDE SEQUENCE [LARGE SCALE GENOMIC DNA]</scope>
    <source>
        <strain evidence="11 12">DSM 29317</strain>
    </source>
</reference>
<feature type="binding site" evidence="8">
    <location>
        <position position="358"/>
    </location>
    <ligand>
        <name>phosphoenolpyruvate</name>
        <dbReference type="ChEBI" id="CHEBI:58702"/>
    </ligand>
</feature>
<dbReference type="STRING" id="981384.GCA_000192475_03968"/>
<feature type="binding site" evidence="8">
    <location>
        <position position="176"/>
    </location>
    <ligand>
        <name>phosphoenolpyruvate</name>
        <dbReference type="ChEBI" id="CHEBI:58702"/>
    </ligand>
</feature>
<keyword evidence="4 8" id="KW-0028">Amino-acid biosynthesis</keyword>
<dbReference type="NCBIfam" id="TIGR01356">
    <property type="entry name" value="aroA"/>
    <property type="match status" value="1"/>
</dbReference>
<evidence type="ECO:0000313" key="11">
    <source>
        <dbReference type="EMBL" id="RLJ98951.1"/>
    </source>
</evidence>
<feature type="binding site" evidence="8">
    <location>
        <position position="101"/>
    </location>
    <ligand>
        <name>phosphoenolpyruvate</name>
        <dbReference type="ChEBI" id="CHEBI:58702"/>
    </ligand>
</feature>
<evidence type="ECO:0000256" key="2">
    <source>
        <dbReference type="ARBA" id="ARBA00009948"/>
    </source>
</evidence>
<proteinExistence type="inferred from homology"/>
<dbReference type="Pfam" id="PF00275">
    <property type="entry name" value="EPSP_synthase"/>
    <property type="match status" value="1"/>
</dbReference>
<dbReference type="FunFam" id="3.65.10.10:FF:000005">
    <property type="entry name" value="3-phosphoshikimate 1-carboxyvinyltransferase"/>
    <property type="match status" value="1"/>
</dbReference>
<dbReference type="HAMAP" id="MF_00210">
    <property type="entry name" value="EPSP_synth"/>
    <property type="match status" value="1"/>
</dbReference>
<evidence type="ECO:0000256" key="8">
    <source>
        <dbReference type="HAMAP-Rule" id="MF_00210"/>
    </source>
</evidence>
<keyword evidence="6 8" id="KW-0057">Aromatic amino acid biosynthesis</keyword>
<comment type="catalytic activity">
    <reaction evidence="7">
        <text>3-phosphoshikimate + phosphoenolpyruvate = 5-O-(1-carboxyvinyl)-3-phosphoshikimate + phosphate</text>
        <dbReference type="Rhea" id="RHEA:21256"/>
        <dbReference type="ChEBI" id="CHEBI:43474"/>
        <dbReference type="ChEBI" id="CHEBI:57701"/>
        <dbReference type="ChEBI" id="CHEBI:58702"/>
        <dbReference type="ChEBI" id="CHEBI:145989"/>
        <dbReference type="EC" id="2.5.1.19"/>
    </reaction>
    <physiologicalReaction direction="left-to-right" evidence="7">
        <dbReference type="Rhea" id="RHEA:21257"/>
    </physiologicalReaction>
</comment>
<feature type="binding site" evidence="8">
    <location>
        <position position="327"/>
    </location>
    <ligand>
        <name>3-phosphoshikimate</name>
        <dbReference type="ChEBI" id="CHEBI:145989"/>
    </ligand>
</feature>
<sequence>MSGHGTPIPMTSHPCGPLTGTAEVPGDKSISHRSLILGAMAVGETRISGLLEGEDVLDTAKAMRAFGAEVTDHGGGEWSVHGVGVGGFAEPDQVIDCGNSGTGVRLIMGAMATSPITATFTGDASLNKRPMARVTDPLALFGTQSVGRNGGRLPMTIVGAADPIPVRYEVPVPSAQVKSAVLLAGLNAPGKTVVIEKEATRDHSERMLAGFGAEITVEDTDEGRVITLTGRPELKPQVIAVPRDPSSAAFPVCAALITPGSDVLVPGIGLNPTRAGLFTTLREMGADLTYENEREEGGEPVADLRAKYSPNMKGISVPPERAASMIDEYPVLSVVAANATGTMMMGGVKELRVKESDRIDAMARGLRANGVTVDEGDDWWSVEGLGIGGVPGGGICESFLDHRIAMSFMVMGMGAKKAVSVDDGGPIATSFPIFEPLMTGLGAKLLRDNRPV</sequence>
<feature type="binding site" evidence="8">
    <location>
        <position position="29"/>
    </location>
    <ligand>
        <name>3-phosphoshikimate</name>
        <dbReference type="ChEBI" id="CHEBI:145989"/>
    </ligand>
</feature>
<comment type="pathway">
    <text evidence="1 8">Metabolic intermediate biosynthesis; chorismate biosynthesis; chorismate from D-erythrose 4-phosphate and phosphoenolpyruvate: step 6/7.</text>
</comment>
<evidence type="ECO:0000256" key="1">
    <source>
        <dbReference type="ARBA" id="ARBA00004811"/>
    </source>
</evidence>
<protein>
    <recommendedName>
        <fullName evidence="8">3-phosphoshikimate 1-carboxyvinyltransferase</fullName>
        <ecNumber evidence="8">2.5.1.19</ecNumber>
    </recommendedName>
    <alternativeName>
        <fullName evidence="8">5-enolpyruvylshikimate-3-phosphate synthase</fullName>
        <shortName evidence="8">EPSP synthase</shortName>
        <shortName evidence="8">EPSPS</shortName>
    </alternativeName>
</protein>
<feature type="binding site" evidence="8">
    <location>
        <position position="354"/>
    </location>
    <ligand>
        <name>3-phosphoshikimate</name>
        <dbReference type="ChEBI" id="CHEBI:145989"/>
    </ligand>
</feature>
<comment type="caution">
    <text evidence="11">The sequence shown here is derived from an EMBL/GenBank/DDBJ whole genome shotgun (WGS) entry which is preliminary data.</text>
</comment>
<dbReference type="EC" id="2.5.1.19" evidence="8"/>
<evidence type="ECO:0000313" key="12">
    <source>
        <dbReference type="Proteomes" id="UP000271700"/>
    </source>
</evidence>
<dbReference type="InterPro" id="IPR001986">
    <property type="entry name" value="Enolpyruvate_Tfrase_dom"/>
</dbReference>
<comment type="subunit">
    <text evidence="8">Monomer.</text>
</comment>
<dbReference type="InterPro" id="IPR036968">
    <property type="entry name" value="Enolpyruvate_Tfrase_sf"/>
</dbReference>
<dbReference type="GO" id="GO:0003866">
    <property type="term" value="F:3-phosphoshikimate 1-carboxyvinyltransferase activity"/>
    <property type="evidence" value="ECO:0007669"/>
    <property type="project" value="UniProtKB-UniRule"/>
</dbReference>
<dbReference type="AlphaFoldDB" id="A0A497YUB7"/>
<dbReference type="PROSITE" id="PS00885">
    <property type="entry name" value="EPSP_SYNTHASE_2"/>
    <property type="match status" value="1"/>
</dbReference>
<dbReference type="PANTHER" id="PTHR21090:SF5">
    <property type="entry name" value="PENTAFUNCTIONAL AROM POLYPEPTIDE"/>
    <property type="match status" value="1"/>
</dbReference>
<feature type="binding site" evidence="8">
    <location>
        <position position="403"/>
    </location>
    <ligand>
        <name>phosphoenolpyruvate</name>
        <dbReference type="ChEBI" id="CHEBI:58702"/>
    </ligand>
</feature>
<dbReference type="UniPathway" id="UPA00053">
    <property type="reaction ID" value="UER00089"/>
</dbReference>
<comment type="caution">
    <text evidence="8">Lacks conserved residue(s) required for the propagation of feature annotation.</text>
</comment>
<evidence type="ECO:0000256" key="3">
    <source>
        <dbReference type="ARBA" id="ARBA00022490"/>
    </source>
</evidence>
<dbReference type="InterPro" id="IPR013792">
    <property type="entry name" value="RNA3'P_cycl/enolpyr_Trfase_a/b"/>
</dbReference>
<feature type="binding site" evidence="8">
    <location>
        <position position="33"/>
    </location>
    <ligand>
        <name>3-phosphoshikimate</name>
        <dbReference type="ChEBI" id="CHEBI:145989"/>
    </ligand>
</feature>
<evidence type="ECO:0000256" key="6">
    <source>
        <dbReference type="ARBA" id="ARBA00023141"/>
    </source>
</evidence>
<dbReference type="OrthoDB" id="9809920at2"/>
<dbReference type="GO" id="GO:0009423">
    <property type="term" value="P:chorismate biosynthetic process"/>
    <property type="evidence" value="ECO:0007669"/>
    <property type="project" value="UniProtKB-UniRule"/>
</dbReference>
<feature type="domain" description="Enolpyruvate transferase" evidence="10">
    <location>
        <begin position="16"/>
        <end position="436"/>
    </location>
</feature>
<feature type="active site" description="Proton acceptor" evidence="8">
    <location>
        <position position="327"/>
    </location>
</feature>
<keyword evidence="3 8" id="KW-0963">Cytoplasm</keyword>
<dbReference type="CDD" id="cd01556">
    <property type="entry name" value="EPSP_synthase"/>
    <property type="match status" value="1"/>
</dbReference>
<dbReference type="SUPFAM" id="SSF55205">
    <property type="entry name" value="EPT/RTPC-like"/>
    <property type="match status" value="1"/>
</dbReference>
<name>A0A497YUB7_9RHOB</name>
<dbReference type="GO" id="GO:0009073">
    <property type="term" value="P:aromatic amino acid family biosynthetic process"/>
    <property type="evidence" value="ECO:0007669"/>
    <property type="project" value="UniProtKB-KW"/>
</dbReference>
<feature type="binding site" evidence="8">
    <location>
        <position position="28"/>
    </location>
    <ligand>
        <name>phosphoenolpyruvate</name>
        <dbReference type="ChEBI" id="CHEBI:58702"/>
    </ligand>
</feature>
<dbReference type="Proteomes" id="UP000271700">
    <property type="component" value="Unassembled WGS sequence"/>
</dbReference>
<dbReference type="PANTHER" id="PTHR21090">
    <property type="entry name" value="AROM/DEHYDROQUINATE SYNTHASE"/>
    <property type="match status" value="1"/>
</dbReference>
<organism evidence="11 12">
    <name type="scientific">Ruegeria conchae</name>
    <dbReference type="NCBI Taxonomy" id="981384"/>
    <lineage>
        <taxon>Bacteria</taxon>
        <taxon>Pseudomonadati</taxon>
        <taxon>Pseudomonadota</taxon>
        <taxon>Alphaproteobacteria</taxon>
        <taxon>Rhodobacterales</taxon>
        <taxon>Roseobacteraceae</taxon>
        <taxon>Ruegeria</taxon>
    </lineage>
</organism>
<dbReference type="GO" id="GO:0008652">
    <property type="term" value="P:amino acid biosynthetic process"/>
    <property type="evidence" value="ECO:0007669"/>
    <property type="project" value="UniProtKB-KW"/>
</dbReference>
<dbReference type="InterPro" id="IPR023193">
    <property type="entry name" value="EPSP_synthase_CS"/>
</dbReference>
<evidence type="ECO:0000256" key="9">
    <source>
        <dbReference type="SAM" id="MobiDB-lite"/>
    </source>
</evidence>
<feature type="binding site" evidence="8">
    <location>
        <position position="174"/>
    </location>
    <ligand>
        <name>3-phosphoshikimate</name>
        <dbReference type="ChEBI" id="CHEBI:145989"/>
    </ligand>
</feature>
<dbReference type="EMBL" id="RCCT01000008">
    <property type="protein sequence ID" value="RLJ98951.1"/>
    <property type="molecule type" value="Genomic_DNA"/>
</dbReference>
<dbReference type="GO" id="GO:0005737">
    <property type="term" value="C:cytoplasm"/>
    <property type="evidence" value="ECO:0007669"/>
    <property type="project" value="UniProtKB-SubCell"/>
</dbReference>
<comment type="subcellular location">
    <subcellularLocation>
        <location evidence="8">Cytoplasm</location>
    </subcellularLocation>
</comment>
<evidence type="ECO:0000259" key="10">
    <source>
        <dbReference type="Pfam" id="PF00275"/>
    </source>
</evidence>
<keyword evidence="12" id="KW-1185">Reference proteome</keyword>
<evidence type="ECO:0000256" key="7">
    <source>
        <dbReference type="ARBA" id="ARBA00044633"/>
    </source>
</evidence>
<dbReference type="InterPro" id="IPR006264">
    <property type="entry name" value="EPSP_synthase"/>
</dbReference>
<comment type="similarity">
    <text evidence="2 8">Belongs to the EPSP synthase family.</text>
</comment>
<accession>A0A497YUB7</accession>
<feature type="binding site" evidence="8">
    <location>
        <position position="28"/>
    </location>
    <ligand>
        <name>3-phosphoshikimate</name>
        <dbReference type="ChEBI" id="CHEBI:145989"/>
    </ligand>
</feature>
<keyword evidence="5 8" id="KW-0808">Transferase</keyword>
<evidence type="ECO:0000256" key="5">
    <source>
        <dbReference type="ARBA" id="ARBA00022679"/>
    </source>
</evidence>
<comment type="function">
    <text evidence="8">Catalyzes the transfer of the enolpyruvyl moiety of phosphoenolpyruvate (PEP) to the 5-hydroxyl of shikimate-3-phosphate (S3P) to produce enolpyruvyl shikimate-3-phosphate and inorganic phosphate.</text>
</comment>
<dbReference type="PIRSF" id="PIRSF000505">
    <property type="entry name" value="EPSPS"/>
    <property type="match status" value="1"/>
</dbReference>
<gene>
    <name evidence="8" type="primary">aroA</name>
    <name evidence="11" type="ORF">CLV75_4075</name>
</gene>
<feature type="binding site" evidence="8">
    <location>
        <position position="176"/>
    </location>
    <ligand>
        <name>3-phosphoshikimate</name>
        <dbReference type="ChEBI" id="CHEBI:145989"/>
    </ligand>
</feature>
<dbReference type="PROSITE" id="PS00104">
    <property type="entry name" value="EPSP_SYNTHASE_1"/>
    <property type="match status" value="1"/>
</dbReference>